<feature type="coiled-coil region" evidence="1">
    <location>
        <begin position="464"/>
        <end position="491"/>
    </location>
</feature>
<dbReference type="InterPro" id="IPR027417">
    <property type="entry name" value="P-loop_NTPase"/>
</dbReference>
<dbReference type="Gene3D" id="3.40.50.300">
    <property type="entry name" value="P-loop containing nucleotide triphosphate hydrolases"/>
    <property type="match status" value="1"/>
</dbReference>
<dbReference type="EMBL" id="CP089291">
    <property type="protein sequence ID" value="UOF91234.1"/>
    <property type="molecule type" value="Genomic_DNA"/>
</dbReference>
<dbReference type="RefSeq" id="WP_347437922.1">
    <property type="nucleotide sequence ID" value="NZ_CP089291.1"/>
</dbReference>
<evidence type="ECO:0000256" key="1">
    <source>
        <dbReference type="SAM" id="Coils"/>
    </source>
</evidence>
<feature type="region of interest" description="Disordered" evidence="2">
    <location>
        <begin position="582"/>
        <end position="606"/>
    </location>
</feature>
<dbReference type="SUPFAM" id="SSF52540">
    <property type="entry name" value="P-loop containing nucleoside triphosphate hydrolases"/>
    <property type="match status" value="1"/>
</dbReference>
<gene>
    <name evidence="3" type="ORF">LSG31_02960</name>
</gene>
<proteinExistence type="predicted"/>
<dbReference type="InterPro" id="IPR013496">
    <property type="entry name" value="CHP02680"/>
</dbReference>
<dbReference type="Pfam" id="PF13558">
    <property type="entry name" value="SbcC_Walker_B"/>
    <property type="match status" value="1"/>
</dbReference>
<keyword evidence="1" id="KW-0175">Coiled coil</keyword>
<reference evidence="3" key="1">
    <citation type="submission" date="2021-12" db="EMBL/GenBank/DDBJ databases">
        <title>Alicyclobacillaceae gen. nov., sp. nov., isolated from chalcocite enrichment system.</title>
        <authorList>
            <person name="Jiang Z."/>
        </authorList>
    </citation>
    <scope>NUCLEOTIDE SEQUENCE</scope>
    <source>
        <strain evidence="3">MYW30-H2</strain>
    </source>
</reference>
<evidence type="ECO:0000256" key="2">
    <source>
        <dbReference type="SAM" id="MobiDB-lite"/>
    </source>
</evidence>
<evidence type="ECO:0000313" key="3">
    <source>
        <dbReference type="EMBL" id="UOF91234.1"/>
    </source>
</evidence>
<feature type="coiled-coil region" evidence="1">
    <location>
        <begin position="236"/>
        <end position="263"/>
    </location>
</feature>
<organism evidence="3 4">
    <name type="scientific">Fodinisporobacter ferrooxydans</name>
    <dbReference type="NCBI Taxonomy" id="2901836"/>
    <lineage>
        <taxon>Bacteria</taxon>
        <taxon>Bacillati</taxon>
        <taxon>Bacillota</taxon>
        <taxon>Bacilli</taxon>
        <taxon>Bacillales</taxon>
        <taxon>Alicyclobacillaceae</taxon>
        <taxon>Fodinisporobacter</taxon>
    </lineage>
</organism>
<keyword evidence="4" id="KW-1185">Reference proteome</keyword>
<feature type="coiled-coil region" evidence="1">
    <location>
        <begin position="740"/>
        <end position="774"/>
    </location>
</feature>
<feature type="coiled-coil region" evidence="1">
    <location>
        <begin position="293"/>
        <end position="415"/>
    </location>
</feature>
<evidence type="ECO:0000313" key="4">
    <source>
        <dbReference type="Proteomes" id="UP000830167"/>
    </source>
</evidence>
<dbReference type="NCBIfam" id="TIGR02680">
    <property type="entry name" value="TIGR02680 family protein"/>
    <property type="match status" value="1"/>
</dbReference>
<accession>A0ABY4CMK2</accession>
<sequence>MQFNRWCMNRAGIFNFWYYHADEVFHLSDGRLIFRGTNGSGKSVTMQSFLPLVLDGDKRPSRLDPFGSKDRKIEFYLLGESESGIQDRTGYLYLEFHQPVTDKYLTVGIGLRARRGAAQVGFWGFAVTDQRRIGKDIFLYDVDLFEKHGQKVPLDRTGLEVVIGDGGKVVREQGEYRQLINKLLFGFSDPEAYKELLDLMIQLRSPKLSKDFKPSTIYGILNDALPPLSEEELRPLSEVLEDMDEISDRLDELSLHRSEAQKLADSYDQYNEYRLFNQSVLLLQEEELRKQKAVEVSEQEQAWNRLMEQYEQNSNALNEANEQLMATETEIELLNRSEAMEKQHELKAMQERLQETQQGLNQTNARLRAGQQEKDKKENRLLDVTQQLEQQLPEQQTLQRELDDLAKDVEFYDHDLYERQWKRLDEAVPEQVWASWRRDLAVYREQLKHVLQECVKERDLAAKMKDAETSMSVAREKRDAAERTVRAKEEALQTAIIAHEDRLLAWFKSLQRLPVAEEAFHTMLQRLQRYPELAYEEIVEPCKKSEQWAQAELTAQRLQAEHECKLKRENLNQLQVELQAWKEQREPEPERSEARKNARKRRMESSNNVGGPLYALCEFKPHVGERTKAVLETALHHAGLLDAWISPDAIEILDQEEESWLRPSPVLYGHTLADYLEPTPSAECGLTKCHIDDVLRTIQVGEEMTTGASITESGSFHLGPLSGQVAGKERAEWIGAEARRQTRLAAIQKLEENIKILSDEMDSLLLHIQDLQVQSEQIRAELLALPPEDELRSVYKMLQEAKAFYEHAQKIEADCSVAYKEATHNWREQQRVVLEKTAKWSRLKREKDFQDALEILQDYERLGNSLKSTLVILGRMRVEAEQLQEELEEVSERIRMEQEQLEHLQEREKQQQASAHALTKLVQELGLYDVYERLQALQSRKAEWKQTIDDCNAKLRTLESERGATGEKLQQKRSELEQKEQDLQDGLQIWRTEWNLQLVGFELDHPIKKTADDMESMQACLKTAQAIRVLFRSRYESRKIQQLEYHLQDAFTLAKNALLDYSLEQRYDSIYNRILIESLRDRNQPWTPRMLLRELVRLEEQQKLLIDEKDRELYEQILIHSVGRAIKDKINRAEQWVRVMNQFMESRKTSSGLVLSLDWKPKAAHNERELDTEQLVRLLRKHPSTLLDEEIEQMVEHFRSRIQWAKEDAAEGEGLRRWIQELLDYRNWFAFTLYVRKGSQSWRELTDSRFNTMSGGERAMAMYIPLFAATDSRYKDSSPDAPRIITLDEAFAGVDDENMRDMFQLLTEMQFDYMMTSQVLWGCYDTVPSLSIYEIYRPQDVDFVTLIPYYWNGVQRRLMGDQDWEALNEVAAAREEE</sequence>
<protein>
    <submittedName>
        <fullName evidence="3">TIGR02680 family protein</fullName>
    </submittedName>
</protein>
<name>A0ABY4CMK2_9BACL</name>
<feature type="coiled-coil region" evidence="1">
    <location>
        <begin position="873"/>
        <end position="993"/>
    </location>
</feature>
<feature type="compositionally biased region" description="Basic and acidic residues" evidence="2">
    <location>
        <begin position="582"/>
        <end position="596"/>
    </location>
</feature>
<dbReference type="Proteomes" id="UP000830167">
    <property type="component" value="Chromosome"/>
</dbReference>